<proteinExistence type="predicted"/>
<evidence type="ECO:0000313" key="2">
    <source>
        <dbReference type="Proteomes" id="UP001140949"/>
    </source>
</evidence>
<name>A0AAX6HMY2_IRIPA</name>
<reference evidence="1" key="1">
    <citation type="journal article" date="2023" name="GigaByte">
        <title>Genome assembly of the bearded iris, Iris pallida Lam.</title>
        <authorList>
            <person name="Bruccoleri R.E."/>
            <person name="Oakeley E.J."/>
            <person name="Faust A.M.E."/>
            <person name="Altorfer M."/>
            <person name="Dessus-Babus S."/>
            <person name="Burckhardt D."/>
            <person name="Oertli M."/>
            <person name="Naumann U."/>
            <person name="Petersen F."/>
            <person name="Wong J."/>
        </authorList>
    </citation>
    <scope>NUCLEOTIDE SEQUENCE</scope>
    <source>
        <strain evidence="1">GSM-AAB239-AS_SAM_17_03QT</strain>
    </source>
</reference>
<dbReference type="EMBL" id="JANAVB010007800">
    <property type="protein sequence ID" value="KAJ6842162.1"/>
    <property type="molecule type" value="Genomic_DNA"/>
</dbReference>
<organism evidence="1 2">
    <name type="scientific">Iris pallida</name>
    <name type="common">Sweet iris</name>
    <dbReference type="NCBI Taxonomy" id="29817"/>
    <lineage>
        <taxon>Eukaryota</taxon>
        <taxon>Viridiplantae</taxon>
        <taxon>Streptophyta</taxon>
        <taxon>Embryophyta</taxon>
        <taxon>Tracheophyta</taxon>
        <taxon>Spermatophyta</taxon>
        <taxon>Magnoliopsida</taxon>
        <taxon>Liliopsida</taxon>
        <taxon>Asparagales</taxon>
        <taxon>Iridaceae</taxon>
        <taxon>Iridoideae</taxon>
        <taxon>Irideae</taxon>
        <taxon>Iris</taxon>
    </lineage>
</organism>
<protein>
    <submittedName>
        <fullName evidence="1">Leucine-rich repeat extensin-like protein 7</fullName>
    </submittedName>
</protein>
<accession>A0AAX6HMY2</accession>
<reference evidence="1" key="2">
    <citation type="submission" date="2023-04" db="EMBL/GenBank/DDBJ databases">
        <authorList>
            <person name="Bruccoleri R.E."/>
            <person name="Oakeley E.J."/>
            <person name="Faust A.-M."/>
            <person name="Dessus-Babus S."/>
            <person name="Altorfer M."/>
            <person name="Burckhardt D."/>
            <person name="Oertli M."/>
            <person name="Naumann U."/>
            <person name="Petersen F."/>
            <person name="Wong J."/>
        </authorList>
    </citation>
    <scope>NUCLEOTIDE SEQUENCE</scope>
    <source>
        <strain evidence="1">GSM-AAB239-AS_SAM_17_03QT</strain>
        <tissue evidence="1">Leaf</tissue>
    </source>
</reference>
<comment type="caution">
    <text evidence="1">The sequence shown here is derived from an EMBL/GenBank/DDBJ whole genome shotgun (WGS) entry which is preliminary data.</text>
</comment>
<dbReference type="AlphaFoldDB" id="A0AAX6HMY2"/>
<sequence>MERGRRGCAKDLGHASACVAELARRSAALARPSPGAAACSRLRMARRETGLRSLTSEEAAGFGVARSGLARPVRSATRDRRRLHGTPDRSEVVTTAPVADGGRIWRISADSGSRVRVAMIASR</sequence>
<evidence type="ECO:0000313" key="1">
    <source>
        <dbReference type="EMBL" id="KAJ6842162.1"/>
    </source>
</evidence>
<keyword evidence="2" id="KW-1185">Reference proteome</keyword>
<gene>
    <name evidence="1" type="ORF">M6B38_302220</name>
</gene>
<dbReference type="Proteomes" id="UP001140949">
    <property type="component" value="Unassembled WGS sequence"/>
</dbReference>